<gene>
    <name evidence="1" type="ORF">ABEG18_12515</name>
</gene>
<evidence type="ECO:0008006" key="2">
    <source>
        <dbReference type="Google" id="ProtNLM"/>
    </source>
</evidence>
<dbReference type="Gene3D" id="3.40.50.2000">
    <property type="entry name" value="Glycogen Phosphorylase B"/>
    <property type="match status" value="1"/>
</dbReference>
<organism evidence="1">
    <name type="scientific">Alsobacter sp. KACC 23698</name>
    <dbReference type="NCBI Taxonomy" id="3149229"/>
    <lineage>
        <taxon>Bacteria</taxon>
        <taxon>Pseudomonadati</taxon>
        <taxon>Pseudomonadota</taxon>
        <taxon>Alphaproteobacteria</taxon>
        <taxon>Hyphomicrobiales</taxon>
        <taxon>Alsobacteraceae</taxon>
        <taxon>Alsobacter</taxon>
    </lineage>
</organism>
<dbReference type="SUPFAM" id="SSF53756">
    <property type="entry name" value="UDP-Glycosyltransferase/glycogen phosphorylase"/>
    <property type="match status" value="1"/>
</dbReference>
<protein>
    <recommendedName>
        <fullName evidence="2">Tetratricopeptide repeat protein</fullName>
    </recommendedName>
</protein>
<dbReference type="InterPro" id="IPR011990">
    <property type="entry name" value="TPR-like_helical_dom_sf"/>
</dbReference>
<name>A0AAU7JM97_9HYPH</name>
<sequence>MDDAVQPSPIPPQERPPGRLDVERLVALADREQAQARYPMAIALYRLALEADPYHLGAASRLARALFCAERWSEAWPAYEVRFRLMPEPPCVTRRGEGGRREPVRRWTGGPAPRRLLVMAEQGLGDTLQFCRFLPRLAQAGVKASLVAPGALLPLLASLDAPVELRPLEAAGSVAGIDAWATLLDLPRAMGLAPADYGAPAPYLRADPARVAAWRDRLAAERAQGVTLLVGIAWRGNRSAPGDARRSAALEDFAPIAAIPGARLVCLQKDAEPGEIAGCSFASSIFHPGPDFDAGEGAFSDTAAIMASLDRIVCVDTAVAHLAGALGRPADLLLQPDWADWRWLGRALDTIWYPTLRLRRRARGETFADAVAQAAVDLAGGAGPGAGQGSVAGVALTAPLSAGELLDRISILDLKAERILDAAKRAHVRAERSQLRAVRDAAGLPGRALEPLAEELRRVNGELWDVEDRLRACEAGGDFGPRFVALARSVYHVNDRRAALKREISRRAGSPILEEKSYG</sequence>
<dbReference type="RefSeq" id="WP_406858392.1">
    <property type="nucleotide sequence ID" value="NZ_CP157484.1"/>
</dbReference>
<evidence type="ECO:0000313" key="1">
    <source>
        <dbReference type="EMBL" id="XBO41537.1"/>
    </source>
</evidence>
<dbReference type="EMBL" id="CP157484">
    <property type="protein sequence ID" value="XBO41537.1"/>
    <property type="molecule type" value="Genomic_DNA"/>
</dbReference>
<proteinExistence type="predicted"/>
<dbReference type="Gene3D" id="1.25.40.10">
    <property type="entry name" value="Tetratricopeptide repeat domain"/>
    <property type="match status" value="1"/>
</dbReference>
<reference evidence="1" key="1">
    <citation type="submission" date="2024-05" db="EMBL/GenBank/DDBJ databases">
        <authorList>
            <person name="Kim S."/>
            <person name="Heo J."/>
            <person name="Choi H."/>
            <person name="Choi Y."/>
            <person name="Kwon S.-W."/>
            <person name="Kim Y."/>
        </authorList>
    </citation>
    <scope>NUCLEOTIDE SEQUENCE</scope>
    <source>
        <strain evidence="1">KACC 23698</strain>
    </source>
</reference>
<accession>A0AAU7JM97</accession>
<dbReference type="AlphaFoldDB" id="A0AAU7JM97"/>
<dbReference type="SUPFAM" id="SSF48452">
    <property type="entry name" value="TPR-like"/>
    <property type="match status" value="1"/>
</dbReference>